<dbReference type="InterPro" id="IPR017972">
    <property type="entry name" value="Cyt_P450_CS"/>
</dbReference>
<dbReference type="GO" id="GO:0016705">
    <property type="term" value="F:oxidoreductase activity, acting on paired donors, with incorporation or reduction of molecular oxygen"/>
    <property type="evidence" value="ECO:0007669"/>
    <property type="project" value="InterPro"/>
</dbReference>
<name>A0A834Y2W4_APHGI</name>
<comment type="similarity">
    <text evidence="4 14">Belongs to the cytochrome P450 family.</text>
</comment>
<evidence type="ECO:0000256" key="10">
    <source>
        <dbReference type="ARBA" id="ARBA00023004"/>
    </source>
</evidence>
<keyword evidence="7" id="KW-0256">Endoplasmic reticulum</keyword>
<keyword evidence="10 13" id="KW-0408">Iron</keyword>
<evidence type="ECO:0000256" key="13">
    <source>
        <dbReference type="PIRSR" id="PIRSR602401-1"/>
    </source>
</evidence>
<keyword evidence="5 13" id="KW-0349">Heme</keyword>
<evidence type="ECO:0000256" key="5">
    <source>
        <dbReference type="ARBA" id="ARBA00022617"/>
    </source>
</evidence>
<dbReference type="InterPro" id="IPR002401">
    <property type="entry name" value="Cyt_P450_E_grp-I"/>
</dbReference>
<dbReference type="PANTHER" id="PTHR24292:SF100">
    <property type="entry name" value="CYTOCHROME P450 6A16, ISOFORM B-RELATED"/>
    <property type="match status" value="1"/>
</dbReference>
<evidence type="ECO:0000256" key="14">
    <source>
        <dbReference type="RuleBase" id="RU000461"/>
    </source>
</evidence>
<dbReference type="SUPFAM" id="SSF48264">
    <property type="entry name" value="Cytochrome P450"/>
    <property type="match status" value="1"/>
</dbReference>
<evidence type="ECO:0000256" key="7">
    <source>
        <dbReference type="ARBA" id="ARBA00022824"/>
    </source>
</evidence>
<gene>
    <name evidence="16" type="ORF">HCN44_006844</name>
</gene>
<evidence type="ECO:0000256" key="1">
    <source>
        <dbReference type="ARBA" id="ARBA00001971"/>
    </source>
</evidence>
<keyword evidence="17" id="KW-1185">Reference proteome</keyword>
<dbReference type="GO" id="GO:0005506">
    <property type="term" value="F:iron ion binding"/>
    <property type="evidence" value="ECO:0007669"/>
    <property type="project" value="InterPro"/>
</dbReference>
<keyword evidence="12" id="KW-0472">Membrane</keyword>
<organism evidence="16 17">
    <name type="scientific">Aphidius gifuensis</name>
    <name type="common">Parasitoid wasp</name>
    <dbReference type="NCBI Taxonomy" id="684658"/>
    <lineage>
        <taxon>Eukaryota</taxon>
        <taxon>Metazoa</taxon>
        <taxon>Ecdysozoa</taxon>
        <taxon>Arthropoda</taxon>
        <taxon>Hexapoda</taxon>
        <taxon>Insecta</taxon>
        <taxon>Pterygota</taxon>
        <taxon>Neoptera</taxon>
        <taxon>Endopterygota</taxon>
        <taxon>Hymenoptera</taxon>
        <taxon>Apocrita</taxon>
        <taxon>Ichneumonoidea</taxon>
        <taxon>Braconidae</taxon>
        <taxon>Aphidiinae</taxon>
        <taxon>Aphidius</taxon>
    </lineage>
</organism>
<evidence type="ECO:0000256" key="8">
    <source>
        <dbReference type="ARBA" id="ARBA00022848"/>
    </source>
</evidence>
<evidence type="ECO:0000313" key="17">
    <source>
        <dbReference type="Proteomes" id="UP000639338"/>
    </source>
</evidence>
<dbReference type="PANTHER" id="PTHR24292">
    <property type="entry name" value="CYTOCHROME P450"/>
    <property type="match status" value="1"/>
</dbReference>
<evidence type="ECO:0000256" key="9">
    <source>
        <dbReference type="ARBA" id="ARBA00023002"/>
    </source>
</evidence>
<keyword evidence="11 14" id="KW-0503">Monooxygenase</keyword>
<evidence type="ECO:0000256" key="6">
    <source>
        <dbReference type="ARBA" id="ARBA00022723"/>
    </source>
</evidence>
<evidence type="ECO:0000256" key="2">
    <source>
        <dbReference type="ARBA" id="ARBA00004174"/>
    </source>
</evidence>
<dbReference type="Proteomes" id="UP000639338">
    <property type="component" value="Unassembled WGS sequence"/>
</dbReference>
<dbReference type="Gene3D" id="1.10.630.10">
    <property type="entry name" value="Cytochrome P450"/>
    <property type="match status" value="1"/>
</dbReference>
<reference evidence="16 17" key="1">
    <citation type="submission" date="2020-08" db="EMBL/GenBank/DDBJ databases">
        <title>Aphidius gifuensis genome sequencing and assembly.</title>
        <authorList>
            <person name="Du Z."/>
        </authorList>
    </citation>
    <scope>NUCLEOTIDE SEQUENCE [LARGE SCALE GENOMIC DNA]</scope>
    <source>
        <strain evidence="16">YNYX2018</strain>
        <tissue evidence="16">Adults</tissue>
    </source>
</reference>
<dbReference type="GO" id="GO:0020037">
    <property type="term" value="F:heme binding"/>
    <property type="evidence" value="ECO:0007669"/>
    <property type="project" value="InterPro"/>
</dbReference>
<comment type="caution">
    <text evidence="16">The sequence shown here is derived from an EMBL/GenBank/DDBJ whole genome shotgun (WGS) entry which is preliminary data.</text>
</comment>
<sequence length="104" mass="11843">MIHAIQRDPTYFPNPNEFDPERFNDEAVKNRHPMSFLSFGDGPRNCIGARFGSMQTKVGIVKILEKYTVDICDKTDKDFKINPRGALLTPQNGIYLKITKTPIV</sequence>
<evidence type="ECO:0000256" key="12">
    <source>
        <dbReference type="ARBA" id="ARBA00023136"/>
    </source>
</evidence>
<evidence type="ECO:0000256" key="15">
    <source>
        <dbReference type="SAM" id="MobiDB-lite"/>
    </source>
</evidence>
<evidence type="ECO:0008006" key="18">
    <source>
        <dbReference type="Google" id="ProtNLM"/>
    </source>
</evidence>
<comment type="subcellular location">
    <subcellularLocation>
        <location evidence="3">Endoplasmic reticulum membrane</location>
        <topology evidence="3">Peripheral membrane protein</topology>
    </subcellularLocation>
    <subcellularLocation>
        <location evidence="2">Microsome membrane</location>
        <topology evidence="2">Peripheral membrane protein</topology>
    </subcellularLocation>
</comment>
<dbReference type="AlphaFoldDB" id="A0A834Y2W4"/>
<dbReference type="PROSITE" id="PS00086">
    <property type="entry name" value="CYTOCHROME_P450"/>
    <property type="match status" value="1"/>
</dbReference>
<dbReference type="InterPro" id="IPR001128">
    <property type="entry name" value="Cyt_P450"/>
</dbReference>
<accession>A0A834Y2W4</accession>
<feature type="binding site" description="axial binding residue" evidence="13">
    <location>
        <position position="46"/>
    </location>
    <ligand>
        <name>heme</name>
        <dbReference type="ChEBI" id="CHEBI:30413"/>
    </ligand>
    <ligandPart>
        <name>Fe</name>
        <dbReference type="ChEBI" id="CHEBI:18248"/>
    </ligandPart>
</feature>
<dbReference type="EMBL" id="JACMRX010000002">
    <property type="protein sequence ID" value="KAF7995737.1"/>
    <property type="molecule type" value="Genomic_DNA"/>
</dbReference>
<evidence type="ECO:0000256" key="3">
    <source>
        <dbReference type="ARBA" id="ARBA00004406"/>
    </source>
</evidence>
<dbReference type="OrthoDB" id="2789670at2759"/>
<evidence type="ECO:0000256" key="4">
    <source>
        <dbReference type="ARBA" id="ARBA00010617"/>
    </source>
</evidence>
<keyword evidence="9 14" id="KW-0560">Oxidoreductase</keyword>
<feature type="region of interest" description="Disordered" evidence="15">
    <location>
        <begin position="1"/>
        <end position="21"/>
    </location>
</feature>
<evidence type="ECO:0000256" key="11">
    <source>
        <dbReference type="ARBA" id="ARBA00023033"/>
    </source>
</evidence>
<comment type="cofactor">
    <cofactor evidence="1 13">
        <name>heme</name>
        <dbReference type="ChEBI" id="CHEBI:30413"/>
    </cofactor>
</comment>
<dbReference type="InterPro" id="IPR036396">
    <property type="entry name" value="Cyt_P450_sf"/>
</dbReference>
<evidence type="ECO:0000313" key="16">
    <source>
        <dbReference type="EMBL" id="KAF7995737.1"/>
    </source>
</evidence>
<protein>
    <recommendedName>
        <fullName evidence="18">Cytochrome P450</fullName>
    </recommendedName>
</protein>
<proteinExistence type="inferred from homology"/>
<keyword evidence="8" id="KW-0492">Microsome</keyword>
<keyword evidence="6 13" id="KW-0479">Metal-binding</keyword>
<dbReference type="GO" id="GO:0005789">
    <property type="term" value="C:endoplasmic reticulum membrane"/>
    <property type="evidence" value="ECO:0007669"/>
    <property type="project" value="UniProtKB-SubCell"/>
</dbReference>
<dbReference type="Pfam" id="PF00067">
    <property type="entry name" value="p450"/>
    <property type="match status" value="1"/>
</dbReference>
<dbReference type="PRINTS" id="PR00463">
    <property type="entry name" value="EP450I"/>
</dbReference>
<dbReference type="GO" id="GO:0004497">
    <property type="term" value="F:monooxygenase activity"/>
    <property type="evidence" value="ECO:0007669"/>
    <property type="project" value="UniProtKB-KW"/>
</dbReference>
<dbReference type="InterPro" id="IPR050476">
    <property type="entry name" value="Insect_CytP450_Detox"/>
</dbReference>